<protein>
    <recommendedName>
        <fullName evidence="3 8">Urocanate reductase</fullName>
        <ecNumber evidence="2 8">1.3.99.33</ecNumber>
    </recommendedName>
</protein>
<evidence type="ECO:0000256" key="4">
    <source>
        <dbReference type="ARBA" id="ARBA00022630"/>
    </source>
</evidence>
<evidence type="ECO:0000256" key="5">
    <source>
        <dbReference type="ARBA" id="ARBA00022827"/>
    </source>
</evidence>
<evidence type="ECO:0000256" key="7">
    <source>
        <dbReference type="ARBA" id="ARBA00049922"/>
    </source>
</evidence>
<organism evidence="10">
    <name type="scientific">Sporolactobacillus sp. Y61</name>
    <dbReference type="NCBI Taxonomy" id="3160863"/>
    <lineage>
        <taxon>Bacteria</taxon>
        <taxon>Bacillati</taxon>
        <taxon>Bacillota</taxon>
        <taxon>Bacilli</taxon>
        <taxon>Bacillales</taxon>
        <taxon>Sporolactobacillaceae</taxon>
        <taxon>Sporolactobacillus</taxon>
    </lineage>
</organism>
<dbReference type="InterPro" id="IPR050315">
    <property type="entry name" value="FAD-oxidoreductase_2"/>
</dbReference>
<evidence type="ECO:0000256" key="3">
    <source>
        <dbReference type="ARBA" id="ARBA00015872"/>
    </source>
</evidence>
<dbReference type="EMBL" id="CP159510">
    <property type="protein sequence ID" value="XCJ16644.1"/>
    <property type="molecule type" value="Genomic_DNA"/>
</dbReference>
<dbReference type="PANTHER" id="PTHR43400">
    <property type="entry name" value="FUMARATE REDUCTASE"/>
    <property type="match status" value="1"/>
</dbReference>
<dbReference type="InterPro" id="IPR010960">
    <property type="entry name" value="Flavocytochrome_c"/>
</dbReference>
<dbReference type="InterPro" id="IPR003953">
    <property type="entry name" value="FAD-dep_OxRdtase_2_FAD-bd"/>
</dbReference>
<dbReference type="Gene3D" id="3.90.700.10">
    <property type="entry name" value="Succinate dehydrogenase/fumarate reductase flavoprotein, catalytic domain"/>
    <property type="match status" value="1"/>
</dbReference>
<evidence type="ECO:0000256" key="8">
    <source>
        <dbReference type="RuleBase" id="RU366062"/>
    </source>
</evidence>
<dbReference type="GO" id="GO:0016020">
    <property type="term" value="C:membrane"/>
    <property type="evidence" value="ECO:0007669"/>
    <property type="project" value="InterPro"/>
</dbReference>
<keyword evidence="5 8" id="KW-0274">FAD</keyword>
<keyword evidence="8" id="KW-0732">Signal</keyword>
<dbReference type="GO" id="GO:0010181">
    <property type="term" value="F:FMN binding"/>
    <property type="evidence" value="ECO:0007669"/>
    <property type="project" value="InterPro"/>
</dbReference>
<dbReference type="RefSeq" id="WP_353948082.1">
    <property type="nucleotide sequence ID" value="NZ_CP159510.1"/>
</dbReference>
<dbReference type="Gene3D" id="3.90.1010.20">
    <property type="match status" value="1"/>
</dbReference>
<keyword evidence="4 8" id="KW-0285">Flavoprotein</keyword>
<dbReference type="PANTHER" id="PTHR43400:SF7">
    <property type="entry name" value="FAD-DEPENDENT OXIDOREDUCTASE 2 FAD BINDING DOMAIN-CONTAINING PROTEIN"/>
    <property type="match status" value="1"/>
</dbReference>
<dbReference type="PROSITE" id="PS51257">
    <property type="entry name" value="PROKAR_LIPOPROTEIN"/>
    <property type="match status" value="1"/>
</dbReference>
<dbReference type="InterPro" id="IPR027477">
    <property type="entry name" value="Succ_DH/fumarate_Rdtase_cat_sf"/>
</dbReference>
<dbReference type="Gene3D" id="3.50.50.60">
    <property type="entry name" value="FAD/NAD(P)-binding domain"/>
    <property type="match status" value="1"/>
</dbReference>
<dbReference type="InterPro" id="IPR036188">
    <property type="entry name" value="FAD/NAD-bd_sf"/>
</dbReference>
<feature type="signal peptide" evidence="8">
    <location>
        <begin position="1"/>
        <end position="30"/>
    </location>
</feature>
<accession>A0AAU8IEF9</accession>
<dbReference type="SMART" id="SM00900">
    <property type="entry name" value="FMN_bind"/>
    <property type="match status" value="1"/>
</dbReference>
<evidence type="ECO:0000256" key="6">
    <source>
        <dbReference type="ARBA" id="ARBA00023002"/>
    </source>
</evidence>
<dbReference type="EC" id="1.3.99.33" evidence="2 8"/>
<name>A0AAU8IEF9_9BACL</name>
<evidence type="ECO:0000256" key="1">
    <source>
        <dbReference type="ARBA" id="ARBA00008040"/>
    </source>
</evidence>
<dbReference type="InterPro" id="IPR007329">
    <property type="entry name" value="FMN-bd"/>
</dbReference>
<proteinExistence type="inferred from homology"/>
<dbReference type="SUPFAM" id="SSF56425">
    <property type="entry name" value="Succinate dehydrogenase/fumarate reductase flavoprotein, catalytic domain"/>
    <property type="match status" value="1"/>
</dbReference>
<comment type="cofactor">
    <cofactor evidence="8">
        <name>FAD</name>
        <dbReference type="ChEBI" id="CHEBI:57692"/>
    </cofactor>
    <text evidence="8">Binds 1 FAD per subunit.</text>
</comment>
<dbReference type="NCBIfam" id="TIGR01813">
    <property type="entry name" value="flavo_cyto_c"/>
    <property type="match status" value="1"/>
</dbReference>
<dbReference type="GO" id="GO:0033765">
    <property type="term" value="F:steroid dehydrogenase activity, acting on the CH-CH group of donors"/>
    <property type="evidence" value="ECO:0007669"/>
    <property type="project" value="UniProtKB-ARBA"/>
</dbReference>
<keyword evidence="6 8" id="KW-0560">Oxidoreductase</keyword>
<reference evidence="10" key="1">
    <citation type="submission" date="2024-06" db="EMBL/GenBank/DDBJ databases">
        <authorList>
            <person name="Fan A."/>
            <person name="Zhang F.Y."/>
            <person name="Zhang L."/>
        </authorList>
    </citation>
    <scope>NUCLEOTIDE SEQUENCE</scope>
    <source>
        <strain evidence="10">Y61</strain>
    </source>
</reference>
<dbReference type="Pfam" id="PF04205">
    <property type="entry name" value="FMN_bind"/>
    <property type="match status" value="1"/>
</dbReference>
<evidence type="ECO:0000259" key="9">
    <source>
        <dbReference type="SMART" id="SM00900"/>
    </source>
</evidence>
<comment type="similarity">
    <text evidence="1 8">Belongs to the FAD-dependent oxidoreductase 2 family. FRD/SDH subfamily.</text>
</comment>
<feature type="domain" description="FMN-binding" evidence="9">
    <location>
        <begin position="48"/>
        <end position="122"/>
    </location>
</feature>
<comment type="catalytic activity">
    <reaction evidence="7 8">
        <text>dihydrourocanate + A = urocanate + AH2</text>
        <dbReference type="Rhea" id="RHEA:36059"/>
        <dbReference type="ChEBI" id="CHEBI:13193"/>
        <dbReference type="ChEBI" id="CHEBI:17499"/>
        <dbReference type="ChEBI" id="CHEBI:27247"/>
        <dbReference type="ChEBI" id="CHEBI:72991"/>
        <dbReference type="EC" id="1.3.99.33"/>
    </reaction>
</comment>
<comment type="cofactor">
    <cofactor evidence="8">
        <name>FMN</name>
        <dbReference type="ChEBI" id="CHEBI:58210"/>
    </cofactor>
    <text evidence="8">Binds 1 or 2 FMN covalently per subunit.</text>
</comment>
<dbReference type="Pfam" id="PF00890">
    <property type="entry name" value="FAD_binding_2"/>
    <property type="match status" value="1"/>
</dbReference>
<feature type="chain" id="PRO_5043094284" description="Urocanate reductase" evidence="8">
    <location>
        <begin position="31"/>
        <end position="589"/>
    </location>
</feature>
<sequence length="589" mass="61741">MTFRCHKTVCLILMLFLVAGTILSGCSSNASSDTGKFDPGTYEGVSKGHGGDVKAKVTVTKDKIKSITVDAKGETGQIGSGAARQLTDEIIATQSLAVDAVSGASESSAAILEAVTRALEKAGGDIEALKDPKNKITVKEQKQKDLNVDVAVIGSGGAGLSAAIEADAAGKSVVILEKMPIIGGNTNRATGGMNAAETSIQKKAGIKDSRETFFNDTMKGGKNLNDPKLVRTLVDHAPGTVEWVNQLGAGLTDVTLGGGATNKRLHRPADGSPVGPVLVNVLTKKIKAEGIHILLNTRAEKLMVKNGTVAGVEAKDAKGNLFQVHAPAVIMATGGFSANSDMVEKYRPDLKGYFTTNHKGATGEGIRMAVDAGAAVTQMDQIQTHPTTDPETGFMFTEAVRGDGGLLINREGKRFVDEMETRDVVSDAIIAQKDHQAFLVTNDAIKEKNASLAQYIKDGYAVEGSNVEELARAMKVDPGTLEKTMADYASYVQKGKDKEFGRAHLEEPLTEGKYYAIPVVPSVHHTMGGLKIDTKAHVLHSSGRPVKGLYAAGEVTGGVHGGNRLGGNAVADIITFGRIAGQTAAAEIN</sequence>
<dbReference type="AlphaFoldDB" id="A0AAU8IEF9"/>
<dbReference type="FunFam" id="3.90.700.10:FF:000007">
    <property type="entry name" value="NADH-dependent fumarate reductase"/>
    <property type="match status" value="1"/>
</dbReference>
<evidence type="ECO:0000256" key="2">
    <source>
        <dbReference type="ARBA" id="ARBA00013137"/>
    </source>
</evidence>
<gene>
    <name evidence="10" type="ORF">ABNN70_13480</name>
</gene>
<evidence type="ECO:0000313" key="10">
    <source>
        <dbReference type="EMBL" id="XCJ16644.1"/>
    </source>
</evidence>
<dbReference type="SUPFAM" id="SSF51905">
    <property type="entry name" value="FAD/NAD(P)-binding domain"/>
    <property type="match status" value="1"/>
</dbReference>